<name>A0ABP8TMU6_9ACTN</name>
<keyword evidence="1" id="KW-0472">Membrane</keyword>
<reference evidence="3" key="1">
    <citation type="journal article" date="2019" name="Int. J. Syst. Evol. Microbiol.">
        <title>The Global Catalogue of Microorganisms (GCM) 10K type strain sequencing project: providing services to taxonomists for standard genome sequencing and annotation.</title>
        <authorList>
            <consortium name="The Broad Institute Genomics Platform"/>
            <consortium name="The Broad Institute Genome Sequencing Center for Infectious Disease"/>
            <person name="Wu L."/>
            <person name="Ma J."/>
        </authorList>
    </citation>
    <scope>NUCLEOTIDE SEQUENCE [LARGE SCALE GENOMIC DNA]</scope>
    <source>
        <strain evidence="3">JCM 17938</strain>
    </source>
</reference>
<proteinExistence type="predicted"/>
<keyword evidence="1" id="KW-1133">Transmembrane helix</keyword>
<sequence>MKPEGATLSEEDVKVRRIRLATAAVVGFVPALLALSACGHSHHHVVHHHVVVHHVVRHHH</sequence>
<dbReference type="EMBL" id="BAABHJ010000011">
    <property type="protein sequence ID" value="GAA4610076.1"/>
    <property type="molecule type" value="Genomic_DNA"/>
</dbReference>
<organism evidence="2 3">
    <name type="scientific">Actinoallomurus liliacearum</name>
    <dbReference type="NCBI Taxonomy" id="1080073"/>
    <lineage>
        <taxon>Bacteria</taxon>
        <taxon>Bacillati</taxon>
        <taxon>Actinomycetota</taxon>
        <taxon>Actinomycetes</taxon>
        <taxon>Streptosporangiales</taxon>
        <taxon>Thermomonosporaceae</taxon>
        <taxon>Actinoallomurus</taxon>
    </lineage>
</organism>
<dbReference type="Proteomes" id="UP001500212">
    <property type="component" value="Unassembled WGS sequence"/>
</dbReference>
<evidence type="ECO:0000313" key="2">
    <source>
        <dbReference type="EMBL" id="GAA4610076.1"/>
    </source>
</evidence>
<evidence type="ECO:0008006" key="4">
    <source>
        <dbReference type="Google" id="ProtNLM"/>
    </source>
</evidence>
<gene>
    <name evidence="2" type="ORF">GCM10023195_41100</name>
</gene>
<keyword evidence="1" id="KW-0812">Transmembrane</keyword>
<accession>A0ABP8TMU6</accession>
<evidence type="ECO:0000313" key="3">
    <source>
        <dbReference type="Proteomes" id="UP001500212"/>
    </source>
</evidence>
<comment type="caution">
    <text evidence="2">The sequence shown here is derived from an EMBL/GenBank/DDBJ whole genome shotgun (WGS) entry which is preliminary data.</text>
</comment>
<evidence type="ECO:0000256" key="1">
    <source>
        <dbReference type="SAM" id="Phobius"/>
    </source>
</evidence>
<feature type="transmembrane region" description="Helical" evidence="1">
    <location>
        <begin position="20"/>
        <end position="38"/>
    </location>
</feature>
<keyword evidence="3" id="KW-1185">Reference proteome</keyword>
<protein>
    <recommendedName>
        <fullName evidence="4">Lipoprotein</fullName>
    </recommendedName>
</protein>